<dbReference type="Proteomes" id="UP000827549">
    <property type="component" value="Chromosome 4"/>
</dbReference>
<keyword evidence="2" id="KW-1185">Reference proteome</keyword>
<evidence type="ECO:0000313" key="2">
    <source>
        <dbReference type="Proteomes" id="UP000827549"/>
    </source>
</evidence>
<accession>A0AAF0YET2</accession>
<dbReference type="AlphaFoldDB" id="A0AAF0YET2"/>
<organism evidence="1 2">
    <name type="scientific">Vanrija pseudolonga</name>
    <dbReference type="NCBI Taxonomy" id="143232"/>
    <lineage>
        <taxon>Eukaryota</taxon>
        <taxon>Fungi</taxon>
        <taxon>Dikarya</taxon>
        <taxon>Basidiomycota</taxon>
        <taxon>Agaricomycotina</taxon>
        <taxon>Tremellomycetes</taxon>
        <taxon>Trichosporonales</taxon>
        <taxon>Trichosporonaceae</taxon>
        <taxon>Vanrija</taxon>
    </lineage>
</organism>
<protein>
    <submittedName>
        <fullName evidence="1">Uncharacterized protein</fullName>
    </submittedName>
</protein>
<evidence type="ECO:0000313" key="1">
    <source>
        <dbReference type="EMBL" id="WOO82479.1"/>
    </source>
</evidence>
<reference evidence="1" key="1">
    <citation type="submission" date="2023-10" db="EMBL/GenBank/DDBJ databases">
        <authorList>
            <person name="Noh H."/>
        </authorList>
    </citation>
    <scope>NUCLEOTIDE SEQUENCE</scope>
    <source>
        <strain evidence="1">DUCC4014</strain>
    </source>
</reference>
<dbReference type="GeneID" id="87809194"/>
<dbReference type="RefSeq" id="XP_062628511.1">
    <property type="nucleotide sequence ID" value="XM_062772527.1"/>
</dbReference>
<gene>
    <name evidence="1" type="ORF">LOC62_04G005967</name>
</gene>
<proteinExistence type="predicted"/>
<sequence length="327" mass="37678">MALLPWEASTRIRIIAEGQSPTLNWDTTAERAERKKRGNPLAPLRKTFYQRIWCVKHLARRPHFCGTATFSSYDELDTIMTVINSCTIDSLEIVLRRGGRFLSAEAFIDQFVKRLEIPVRRLTFRSRSSSLRLNDLEVSTSAIERYMAKPQIMQRAEVCLVGHATPGAEKAMRRYQTCHWILTYPGDTKKKLQFGRYALYTRCPNPDVRKAAMRALVTARVLLLAKRGERTGIADLPTDLIHDILRASVWTPPQLTAKMWGVILRHAEDREAFTTLAREVDRIAPRRGPYHKSNMYVNGPKVNRRAKVFCEWMYNGGFWARLEEPAK</sequence>
<dbReference type="EMBL" id="CP086717">
    <property type="protein sequence ID" value="WOO82479.1"/>
    <property type="molecule type" value="Genomic_DNA"/>
</dbReference>
<name>A0AAF0YET2_9TREE</name>